<keyword evidence="2" id="KW-1185">Reference proteome</keyword>
<accession>A0KHT2</accession>
<reference evidence="1 2" key="1">
    <citation type="journal article" date="2006" name="J. Bacteriol.">
        <title>Genome sequence of Aeromonas hydrophila ATCC 7966T: jack of all trades.</title>
        <authorList>
            <person name="Seshadri R."/>
            <person name="Joseph S.W."/>
            <person name="Chopra A.K."/>
            <person name="Sha J."/>
            <person name="Shaw J."/>
            <person name="Graf J."/>
            <person name="Haft D."/>
            <person name="Wu M."/>
            <person name="Ren Q."/>
            <person name="Rosovitz M.J."/>
            <person name="Madupu R."/>
            <person name="Tallon L."/>
            <person name="Kim M."/>
            <person name="Jin S."/>
            <person name="Vuong H."/>
            <person name="Stine O.C."/>
            <person name="Ali A."/>
            <person name="Horneman A.J."/>
            <person name="Heidelberg J.F."/>
        </authorList>
    </citation>
    <scope>NUCLEOTIDE SEQUENCE [LARGE SCALE GENOMIC DNA]</scope>
    <source>
        <strain evidence="2">ATCC 7966 / DSM 30187 / BCRC 13018 / CCUG 14551 / JCM 1027 / KCTC 2358 / NCIMB 9240 / NCTC 8049</strain>
    </source>
</reference>
<name>A0KHT2_AERHH</name>
<dbReference type="Proteomes" id="UP000000756">
    <property type="component" value="Chromosome"/>
</dbReference>
<evidence type="ECO:0000313" key="1">
    <source>
        <dbReference type="EMBL" id="ABK36446.1"/>
    </source>
</evidence>
<dbReference type="EMBL" id="CP000462">
    <property type="protein sequence ID" value="ABK36446.1"/>
    <property type="molecule type" value="Genomic_DNA"/>
</dbReference>
<sequence length="311" mass="35201">MAGFWEKDEYKNSKKWIHKSRHGNLNVIPCISGWIDICGFGTALEKCAWDLSKLQDSGLITLLNDVYQTAARPFLVGVEPAPYESILVINDGISRTVDLGKPEFAHAPIIIFYLRDLFVAHRNLMNLTRSYGYGIRTVFAGGERVQYSPESYTGNMFLQYNEENITDYGKALLNKNFLHNPSEFQMNTAFAKAYSVDSLGSKHGFKVNNCYVEKTFWQLINSIPMINIEKKGASILIKINDMPAIEIYFGEQINTSFKGINMSINQVIAIRIDKDFEGEDTYIDITMPPAPELNPAFGKVIDVKAPRFHKS</sequence>
<proteinExistence type="predicted"/>
<evidence type="ECO:0000313" key="2">
    <source>
        <dbReference type="Proteomes" id="UP000000756"/>
    </source>
</evidence>
<organism evidence="1 2">
    <name type="scientific">Aeromonas hydrophila subsp. hydrophila (strain ATCC 7966 / DSM 30187 / BCRC 13018 / CCUG 14551 / JCM 1027 / KCTC 2358 / NCIMB 9240 / NCTC 8049)</name>
    <dbReference type="NCBI Taxonomy" id="380703"/>
    <lineage>
        <taxon>Bacteria</taxon>
        <taxon>Pseudomonadati</taxon>
        <taxon>Pseudomonadota</taxon>
        <taxon>Gammaproteobacteria</taxon>
        <taxon>Aeromonadales</taxon>
        <taxon>Aeromonadaceae</taxon>
        <taxon>Aeromonas</taxon>
    </lineage>
</organism>
<dbReference type="EnsemblBacteria" id="ABK36446">
    <property type="protein sequence ID" value="ABK36446"/>
    <property type="gene ID" value="AHA_1292"/>
</dbReference>
<dbReference type="OrthoDB" id="7107950at2"/>
<dbReference type="AlphaFoldDB" id="A0KHT2"/>
<dbReference type="RefSeq" id="WP_011705205.1">
    <property type="nucleotide sequence ID" value="NC_008570.1"/>
</dbReference>
<protein>
    <submittedName>
        <fullName evidence="1">Uncharacterized protein</fullName>
    </submittedName>
</protein>
<dbReference type="GeneID" id="4490725"/>
<gene>
    <name evidence="1" type="ordered locus">AHA_1292</name>
</gene>
<dbReference type="KEGG" id="aha:AHA_1292"/>
<dbReference type="HOGENOM" id="CLU_893200_0_0_6"/>